<dbReference type="PROSITE" id="PS51371">
    <property type="entry name" value="CBS"/>
    <property type="match status" value="2"/>
</dbReference>
<accession>D7EAI6</accession>
<dbReference type="PANTHER" id="PTHR43080:SF2">
    <property type="entry name" value="CBS DOMAIN-CONTAINING PROTEIN"/>
    <property type="match status" value="1"/>
</dbReference>
<organism evidence="6 7">
    <name type="scientific">Methanohalobium evestigatum (strain ATCC BAA-1072 / DSM 3721 / NBRC 107634 / OCM 161 / Z-7303)</name>
    <dbReference type="NCBI Taxonomy" id="644295"/>
    <lineage>
        <taxon>Archaea</taxon>
        <taxon>Methanobacteriati</taxon>
        <taxon>Methanobacteriota</taxon>
        <taxon>Stenosarchaea group</taxon>
        <taxon>Methanomicrobia</taxon>
        <taxon>Methanosarcinales</taxon>
        <taxon>Methanosarcinaceae</taxon>
        <taxon>Methanohalobium</taxon>
    </lineage>
</organism>
<dbReference type="InterPro" id="IPR051257">
    <property type="entry name" value="Diverse_CBS-Domain"/>
</dbReference>
<evidence type="ECO:0000256" key="4">
    <source>
        <dbReference type="PROSITE-ProRule" id="PRU00703"/>
    </source>
</evidence>
<evidence type="ECO:0000256" key="3">
    <source>
        <dbReference type="ARBA" id="ARBA00023167"/>
    </source>
</evidence>
<dbReference type="SUPFAM" id="SSF54631">
    <property type="entry name" value="CBS-domain pair"/>
    <property type="match status" value="1"/>
</dbReference>
<dbReference type="SMART" id="SM00116">
    <property type="entry name" value="CBS"/>
    <property type="match status" value="2"/>
</dbReference>
<reference evidence="6 7" key="1">
    <citation type="submission" date="2010-06" db="EMBL/GenBank/DDBJ databases">
        <title>Complete sequence chromosome of Methanohalobium evestigatum Z-7303.</title>
        <authorList>
            <consortium name="US DOE Joint Genome Institute"/>
            <person name="Lucas S."/>
            <person name="Copeland A."/>
            <person name="Lapidus A."/>
            <person name="Cheng J.-F."/>
            <person name="Bruce D."/>
            <person name="Goodwin L."/>
            <person name="Pitluck S."/>
            <person name="Saunders E."/>
            <person name="Detter J.C."/>
            <person name="Han C."/>
            <person name="Tapia R."/>
            <person name="Land M."/>
            <person name="Hauser L."/>
            <person name="Kyrpides N."/>
            <person name="Mikhailova N."/>
            <person name="Sieprawska-Lupa M."/>
            <person name="Whitman W.B."/>
            <person name="Anderson I."/>
            <person name="Woyke T."/>
        </authorList>
    </citation>
    <scope>NUCLEOTIDE SEQUENCE [LARGE SCALE GENOMIC DNA]</scope>
    <source>
        <strain evidence="7">ATCC BAA-1072 / DSM 3721 / NBRC 107634 / OCM 161 / Z-7303</strain>
    </source>
</reference>
<keyword evidence="2 4" id="KW-0129">CBS domain</keyword>
<keyword evidence="1" id="KW-0028">Amino-acid biosynthesis</keyword>
<gene>
    <name evidence="6" type="ordered locus">Metev_2158</name>
</gene>
<dbReference type="GeneID" id="9347819"/>
<keyword evidence="3" id="KW-0486">Methionine biosynthesis</keyword>
<keyword evidence="7" id="KW-1185">Reference proteome</keyword>
<dbReference type="Gene3D" id="3.10.580.10">
    <property type="entry name" value="CBS-domain"/>
    <property type="match status" value="1"/>
</dbReference>
<protein>
    <submittedName>
        <fullName evidence="6">Putative signal transduction protein with CBS domains</fullName>
    </submittedName>
</protein>
<sequence length="170" mass="18794">MSKMNKIKGKFFTGSNNSKTGEDKPSMSNRCQRIGINDIIKKDIVTLSEGDLIEDIINIFTKHRFHTYPVINDKGNLTGVITQNLILKIILLDIMPQTGHTDLAVKSLSNDAKGIMDPHPVTVNLDSNLCDVAKLMVKHNVNQVFAVDNGRLVGIVSKLDVINEISKIRG</sequence>
<dbReference type="OrthoDB" id="9280at2157"/>
<dbReference type="RefSeq" id="WP_013195550.1">
    <property type="nucleotide sequence ID" value="NC_014253.1"/>
</dbReference>
<dbReference type="GO" id="GO:0009086">
    <property type="term" value="P:methionine biosynthetic process"/>
    <property type="evidence" value="ECO:0007669"/>
    <property type="project" value="UniProtKB-KW"/>
</dbReference>
<feature type="domain" description="CBS" evidence="5">
    <location>
        <begin position="40"/>
        <end position="103"/>
    </location>
</feature>
<dbReference type="InterPro" id="IPR046342">
    <property type="entry name" value="CBS_dom_sf"/>
</dbReference>
<evidence type="ECO:0000259" key="5">
    <source>
        <dbReference type="PROSITE" id="PS51371"/>
    </source>
</evidence>
<dbReference type="HOGENOM" id="CLU_040681_9_1_2"/>
<dbReference type="AlphaFoldDB" id="D7EAI6"/>
<evidence type="ECO:0000313" key="7">
    <source>
        <dbReference type="Proteomes" id="UP000000391"/>
    </source>
</evidence>
<dbReference type="InterPro" id="IPR000644">
    <property type="entry name" value="CBS_dom"/>
</dbReference>
<evidence type="ECO:0000256" key="1">
    <source>
        <dbReference type="ARBA" id="ARBA00022605"/>
    </source>
</evidence>
<dbReference type="STRING" id="644295.Metev_2158"/>
<dbReference type="PANTHER" id="PTHR43080">
    <property type="entry name" value="CBS DOMAIN-CONTAINING PROTEIN CBSX3, MITOCHONDRIAL"/>
    <property type="match status" value="1"/>
</dbReference>
<proteinExistence type="predicted"/>
<evidence type="ECO:0000313" key="6">
    <source>
        <dbReference type="EMBL" id="ADI74985.1"/>
    </source>
</evidence>
<dbReference type="Pfam" id="PF00571">
    <property type="entry name" value="CBS"/>
    <property type="match status" value="2"/>
</dbReference>
<name>D7EAI6_METEZ</name>
<dbReference type="Proteomes" id="UP000000391">
    <property type="component" value="Chromosome"/>
</dbReference>
<evidence type="ECO:0000256" key="2">
    <source>
        <dbReference type="ARBA" id="ARBA00023122"/>
    </source>
</evidence>
<feature type="domain" description="CBS" evidence="5">
    <location>
        <begin position="116"/>
        <end position="170"/>
    </location>
</feature>
<dbReference type="EMBL" id="CP002069">
    <property type="protein sequence ID" value="ADI74985.1"/>
    <property type="molecule type" value="Genomic_DNA"/>
</dbReference>
<dbReference type="KEGG" id="mev:Metev_2158"/>